<evidence type="ECO:0000313" key="3">
    <source>
        <dbReference type="Proteomes" id="UP000005926"/>
    </source>
</evidence>
<name>C8NE50_9LACT</name>
<dbReference type="Gene3D" id="3.40.630.30">
    <property type="match status" value="1"/>
</dbReference>
<dbReference type="EMBL" id="ACKZ01000008">
    <property type="protein sequence ID" value="EEW37951.1"/>
    <property type="molecule type" value="Genomic_DNA"/>
</dbReference>
<sequence>MSKEKEITFALPVKDDAKALLDYSKKVGSETDFLSFGAEGLRYSVAQEELFIESLYENENQYMLLAKDGDAIIAVGSIAGSLHTKFSHRGELGISVLKSYWGQGIATVMMEEMLDWVREYSTLSRVELEVVAINKKARHLYEKCGFEEEGRLKNGVKIGDGYEDIVLMAKMIER</sequence>
<dbReference type="STRING" id="638301.HMPREF0444_0195"/>
<dbReference type="SUPFAM" id="SSF55729">
    <property type="entry name" value="Acyl-CoA N-acyltransferases (Nat)"/>
    <property type="match status" value="1"/>
</dbReference>
<evidence type="ECO:0000259" key="1">
    <source>
        <dbReference type="PROSITE" id="PS51186"/>
    </source>
</evidence>
<dbReference type="PANTHER" id="PTHR43415:SF3">
    <property type="entry name" value="GNAT-FAMILY ACETYLTRANSFERASE"/>
    <property type="match status" value="1"/>
</dbReference>
<keyword evidence="3" id="KW-1185">Reference proteome</keyword>
<dbReference type="eggNOG" id="COG1247">
    <property type="taxonomic scope" value="Bacteria"/>
</dbReference>
<dbReference type="HOGENOM" id="CLU_013985_19_1_9"/>
<keyword evidence="2" id="KW-0808">Transferase</keyword>
<feature type="domain" description="N-acetyltransferase" evidence="1">
    <location>
        <begin position="7"/>
        <end position="173"/>
    </location>
</feature>
<reference evidence="2 3" key="1">
    <citation type="submission" date="2009-08" db="EMBL/GenBank/DDBJ databases">
        <authorList>
            <person name="Muzny D."/>
            <person name="Qin X."/>
            <person name="Deng J."/>
            <person name="Jiang H."/>
            <person name="Liu Y."/>
            <person name="Qu J."/>
            <person name="Song X.-Z."/>
            <person name="Zhang L."/>
            <person name="Thornton R."/>
            <person name="Coyle M."/>
            <person name="Francisco L."/>
            <person name="Jackson L."/>
            <person name="Javaid M."/>
            <person name="Korchina V."/>
            <person name="Kovar C."/>
            <person name="Mata R."/>
            <person name="Mathew T."/>
            <person name="Ngo R."/>
            <person name="Nguyen L."/>
            <person name="Nguyen N."/>
            <person name="Okwuonu G."/>
            <person name="Ongeri F."/>
            <person name="Pham C."/>
            <person name="Simmons D."/>
            <person name="Wilczek-Boney K."/>
            <person name="Hale W."/>
            <person name="Jakkamsetti A."/>
            <person name="Pham P."/>
            <person name="Ruth R."/>
            <person name="San Lucas F."/>
            <person name="Warren J."/>
            <person name="Zhang J."/>
            <person name="Zhao Z."/>
            <person name="Zhou C."/>
            <person name="Zhu D."/>
            <person name="Lee S."/>
            <person name="Bess C."/>
            <person name="Blankenburg K."/>
            <person name="Forbes L."/>
            <person name="Fu Q."/>
            <person name="Gubbala S."/>
            <person name="Hirani K."/>
            <person name="Jayaseelan J.C."/>
            <person name="Lara F."/>
            <person name="Munidasa M."/>
            <person name="Palculict T."/>
            <person name="Patil S."/>
            <person name="Pu L.-L."/>
            <person name="Saada N."/>
            <person name="Tang L."/>
            <person name="Weissenberger G."/>
            <person name="Zhu Y."/>
            <person name="Hemphill L."/>
            <person name="Shang Y."/>
            <person name="Youmans B."/>
            <person name="Ayvaz T."/>
            <person name="Ross M."/>
            <person name="Santibanez J."/>
            <person name="Aqrawi P."/>
            <person name="Gross S."/>
            <person name="Joshi V."/>
            <person name="Fowler G."/>
            <person name="Nazareth L."/>
            <person name="Reid J."/>
            <person name="Worley K."/>
            <person name="Petrosino J."/>
            <person name="Highlander S."/>
            <person name="Gibbs R."/>
        </authorList>
    </citation>
    <scope>NUCLEOTIDE SEQUENCE [LARGE SCALE GENOMIC DNA]</scope>
    <source>
        <strain evidence="2 3">ATCC 49175</strain>
    </source>
</reference>
<evidence type="ECO:0000313" key="2">
    <source>
        <dbReference type="EMBL" id="EEW37951.1"/>
    </source>
</evidence>
<dbReference type="Proteomes" id="UP000005926">
    <property type="component" value="Unassembled WGS sequence"/>
</dbReference>
<dbReference type="GO" id="GO:0016747">
    <property type="term" value="F:acyltransferase activity, transferring groups other than amino-acyl groups"/>
    <property type="evidence" value="ECO:0007669"/>
    <property type="project" value="InterPro"/>
</dbReference>
<comment type="caution">
    <text evidence="2">The sequence shown here is derived from an EMBL/GenBank/DDBJ whole genome shotgun (WGS) entry which is preliminary data.</text>
</comment>
<dbReference type="InterPro" id="IPR000182">
    <property type="entry name" value="GNAT_dom"/>
</dbReference>
<accession>C8NE50</accession>
<dbReference type="PROSITE" id="PS51186">
    <property type="entry name" value="GNAT"/>
    <property type="match status" value="1"/>
</dbReference>
<dbReference type="PANTHER" id="PTHR43415">
    <property type="entry name" value="SPERMIDINE N(1)-ACETYLTRANSFERASE"/>
    <property type="match status" value="1"/>
</dbReference>
<dbReference type="RefSeq" id="WP_005605144.1">
    <property type="nucleotide sequence ID" value="NZ_CP102283.1"/>
</dbReference>
<protein>
    <submittedName>
        <fullName evidence="2">Acetyltransferase, GNAT family</fullName>
    </submittedName>
</protein>
<dbReference type="GeneID" id="78411538"/>
<gene>
    <name evidence="2" type="ORF">HMPREF0444_0195</name>
</gene>
<proteinExistence type="predicted"/>
<organism evidence="2 3">
    <name type="scientific">Granulicatella adiacens ATCC 49175</name>
    <dbReference type="NCBI Taxonomy" id="638301"/>
    <lineage>
        <taxon>Bacteria</taxon>
        <taxon>Bacillati</taxon>
        <taxon>Bacillota</taxon>
        <taxon>Bacilli</taxon>
        <taxon>Lactobacillales</taxon>
        <taxon>Carnobacteriaceae</taxon>
        <taxon>Granulicatella</taxon>
    </lineage>
</organism>
<dbReference type="Pfam" id="PF00583">
    <property type="entry name" value="Acetyltransf_1"/>
    <property type="match status" value="1"/>
</dbReference>
<dbReference type="CDD" id="cd04301">
    <property type="entry name" value="NAT_SF"/>
    <property type="match status" value="1"/>
</dbReference>
<dbReference type="AlphaFoldDB" id="C8NE50"/>
<dbReference type="InterPro" id="IPR016181">
    <property type="entry name" value="Acyl_CoA_acyltransferase"/>
</dbReference>